<dbReference type="SUPFAM" id="SSF103481">
    <property type="entry name" value="Multidrug resistance efflux transporter EmrE"/>
    <property type="match status" value="1"/>
</dbReference>
<keyword evidence="1" id="KW-0472">Membrane</keyword>
<feature type="domain" description="EamA" evidence="2">
    <location>
        <begin position="5"/>
        <end position="132"/>
    </location>
</feature>
<keyword evidence="1" id="KW-1133">Transmembrane helix</keyword>
<name>A0A0G0ILY3_9BACT</name>
<dbReference type="EMBL" id="LBSV01000010">
    <property type="protein sequence ID" value="KKQ25224.1"/>
    <property type="molecule type" value="Genomic_DNA"/>
</dbReference>
<sequence length="288" mass="32434">MSFTLAIWISSFAYGVQTIVGKLTAKYSLSNPWHLNFVWTLFNLIIVVPMAIVSGIIIPSSITLFVVSGFFLALGNIFLTYSLYKLDITIFSPLFALRTAFTAILGLLFLGEKFTLFQYLLILLIFISGMFIKIDENFSFKKFKLQGLGYGIACMFFLSLSSMAIKIASVNGNYWNNIFWINIFTTLFLIFTIPMFIKEITKTPLKKYFGALGYSLFGGIGRILMFFGLATNVTITTVVTSLPLSMIITIPLVYIFPKLLEKHSTKIYIYRLILAAIMVGSAIELSLR</sequence>
<feature type="transmembrane region" description="Helical" evidence="1">
    <location>
        <begin position="235"/>
        <end position="256"/>
    </location>
</feature>
<feature type="transmembrane region" description="Helical" evidence="1">
    <location>
        <begin position="116"/>
        <end position="135"/>
    </location>
</feature>
<reference evidence="3 4" key="1">
    <citation type="journal article" date="2015" name="Nature">
        <title>rRNA introns, odd ribosomes, and small enigmatic genomes across a large radiation of phyla.</title>
        <authorList>
            <person name="Brown C.T."/>
            <person name="Hug L.A."/>
            <person name="Thomas B.C."/>
            <person name="Sharon I."/>
            <person name="Castelle C.J."/>
            <person name="Singh A."/>
            <person name="Wilkins M.J."/>
            <person name="Williams K.H."/>
            <person name="Banfield J.F."/>
        </authorList>
    </citation>
    <scope>NUCLEOTIDE SEQUENCE [LARGE SCALE GENOMIC DNA]</scope>
</reference>
<dbReference type="InterPro" id="IPR000620">
    <property type="entry name" value="EamA_dom"/>
</dbReference>
<evidence type="ECO:0000256" key="1">
    <source>
        <dbReference type="SAM" id="Phobius"/>
    </source>
</evidence>
<feature type="transmembrane region" description="Helical" evidence="1">
    <location>
        <begin position="6"/>
        <end position="25"/>
    </location>
</feature>
<dbReference type="Gene3D" id="1.10.3730.20">
    <property type="match status" value="1"/>
</dbReference>
<feature type="transmembrane region" description="Helical" evidence="1">
    <location>
        <begin position="37"/>
        <end position="58"/>
    </location>
</feature>
<feature type="transmembrane region" description="Helical" evidence="1">
    <location>
        <begin position="147"/>
        <end position="165"/>
    </location>
</feature>
<feature type="transmembrane region" description="Helical" evidence="1">
    <location>
        <begin position="64"/>
        <end position="84"/>
    </location>
</feature>
<accession>A0A0G0ILY3</accession>
<dbReference type="AlphaFoldDB" id="A0A0G0ILY3"/>
<evidence type="ECO:0000313" key="4">
    <source>
        <dbReference type="Proteomes" id="UP000034917"/>
    </source>
</evidence>
<evidence type="ECO:0000313" key="3">
    <source>
        <dbReference type="EMBL" id="KKQ25224.1"/>
    </source>
</evidence>
<protein>
    <recommendedName>
        <fullName evidence="2">EamA domain-containing protein</fullName>
    </recommendedName>
</protein>
<comment type="caution">
    <text evidence="3">The sequence shown here is derived from an EMBL/GenBank/DDBJ whole genome shotgun (WGS) entry which is preliminary data.</text>
</comment>
<organism evidence="3 4">
    <name type="scientific">Candidatus Roizmanbacteria bacterium GW2011_GWC2_37_13</name>
    <dbReference type="NCBI Taxonomy" id="1618486"/>
    <lineage>
        <taxon>Bacteria</taxon>
        <taxon>Candidatus Roizmaniibacteriota</taxon>
    </lineage>
</organism>
<gene>
    <name evidence="3" type="ORF">US40_C0010G0007</name>
</gene>
<dbReference type="GO" id="GO:0016020">
    <property type="term" value="C:membrane"/>
    <property type="evidence" value="ECO:0007669"/>
    <property type="project" value="InterPro"/>
</dbReference>
<proteinExistence type="predicted"/>
<feature type="transmembrane region" description="Helical" evidence="1">
    <location>
        <begin position="177"/>
        <end position="197"/>
    </location>
</feature>
<dbReference type="InterPro" id="IPR037185">
    <property type="entry name" value="EmrE-like"/>
</dbReference>
<keyword evidence="1" id="KW-0812">Transmembrane</keyword>
<feature type="transmembrane region" description="Helical" evidence="1">
    <location>
        <begin position="91"/>
        <end position="110"/>
    </location>
</feature>
<evidence type="ECO:0000259" key="2">
    <source>
        <dbReference type="Pfam" id="PF00892"/>
    </source>
</evidence>
<feature type="transmembrane region" description="Helical" evidence="1">
    <location>
        <begin position="209"/>
        <end position="229"/>
    </location>
</feature>
<feature type="transmembrane region" description="Helical" evidence="1">
    <location>
        <begin position="268"/>
        <end position="287"/>
    </location>
</feature>
<dbReference type="Pfam" id="PF00892">
    <property type="entry name" value="EamA"/>
    <property type="match status" value="1"/>
</dbReference>
<dbReference type="Proteomes" id="UP000034917">
    <property type="component" value="Unassembled WGS sequence"/>
</dbReference>